<evidence type="ECO:0000313" key="6">
    <source>
        <dbReference type="Proteomes" id="UP000266313"/>
    </source>
</evidence>
<dbReference type="PROSITE" id="PS51891">
    <property type="entry name" value="CENP_V_GFA"/>
    <property type="match status" value="1"/>
</dbReference>
<reference evidence="5 6" key="1">
    <citation type="submission" date="2016-12" db="EMBL/GenBank/DDBJ databases">
        <title>Genome sequencing of Methylocaldum marinum.</title>
        <authorList>
            <person name="Takeuchi M."/>
            <person name="Kamagata Y."/>
            <person name="Hiraoka S."/>
            <person name="Oshima K."/>
            <person name="Hattori M."/>
            <person name="Iwasaki W."/>
        </authorList>
    </citation>
    <scope>NUCLEOTIDE SEQUENCE [LARGE SCALE GENOMIC DNA]</scope>
    <source>
        <strain evidence="5 6">S8</strain>
    </source>
</reference>
<sequence length="115" mass="12934">MIYLGSCHCGHTGFEVEGDIDHLVECNCSICSKRGSLLWFVPRRQLRLLTPEQELSTYTFHTHKIRHRFCAHCGIHTYGEGTVASGEAMAAINARCLEGVDLSQIPIRRFDGRSL</sequence>
<dbReference type="EMBL" id="AP017928">
    <property type="protein sequence ID" value="BBA36301.1"/>
    <property type="molecule type" value="Genomic_DNA"/>
</dbReference>
<evidence type="ECO:0000256" key="1">
    <source>
        <dbReference type="ARBA" id="ARBA00005495"/>
    </source>
</evidence>
<dbReference type="Pfam" id="PF04828">
    <property type="entry name" value="GFA"/>
    <property type="match status" value="1"/>
</dbReference>
<dbReference type="InterPro" id="IPR006913">
    <property type="entry name" value="CENP-V/GFA"/>
</dbReference>
<dbReference type="PANTHER" id="PTHR28620">
    <property type="entry name" value="CENTROMERE PROTEIN V"/>
    <property type="match status" value="1"/>
</dbReference>
<gene>
    <name evidence="5" type="ORF">sS8_4371</name>
</gene>
<keyword evidence="2" id="KW-0479">Metal-binding</keyword>
<dbReference type="AlphaFoldDB" id="A0A250KZ88"/>
<dbReference type="InterPro" id="IPR011057">
    <property type="entry name" value="Mss4-like_sf"/>
</dbReference>
<evidence type="ECO:0000259" key="4">
    <source>
        <dbReference type="PROSITE" id="PS51891"/>
    </source>
</evidence>
<name>A0A250KZ88_9GAMM</name>
<feature type="domain" description="CENP-V/GFA" evidence="4">
    <location>
        <begin position="3"/>
        <end position="111"/>
    </location>
</feature>
<organism evidence="5 6">
    <name type="scientific">Methylocaldum marinum</name>
    <dbReference type="NCBI Taxonomy" id="1432792"/>
    <lineage>
        <taxon>Bacteria</taxon>
        <taxon>Pseudomonadati</taxon>
        <taxon>Pseudomonadota</taxon>
        <taxon>Gammaproteobacteria</taxon>
        <taxon>Methylococcales</taxon>
        <taxon>Methylococcaceae</taxon>
        <taxon>Methylocaldum</taxon>
    </lineage>
</organism>
<evidence type="ECO:0000256" key="3">
    <source>
        <dbReference type="ARBA" id="ARBA00022833"/>
    </source>
</evidence>
<protein>
    <recommendedName>
        <fullName evidence="4">CENP-V/GFA domain-containing protein</fullName>
    </recommendedName>
</protein>
<dbReference type="GO" id="GO:0016846">
    <property type="term" value="F:carbon-sulfur lyase activity"/>
    <property type="evidence" value="ECO:0007669"/>
    <property type="project" value="InterPro"/>
</dbReference>
<dbReference type="KEGG" id="mmai:sS8_4371"/>
<comment type="similarity">
    <text evidence="1">Belongs to the Gfa family.</text>
</comment>
<dbReference type="PANTHER" id="PTHR28620:SF1">
    <property type="entry name" value="CENP-V_GFA DOMAIN-CONTAINING PROTEIN"/>
    <property type="match status" value="1"/>
</dbReference>
<keyword evidence="3" id="KW-0862">Zinc</keyword>
<dbReference type="SUPFAM" id="SSF51316">
    <property type="entry name" value="Mss4-like"/>
    <property type="match status" value="1"/>
</dbReference>
<keyword evidence="6" id="KW-1185">Reference proteome</keyword>
<evidence type="ECO:0000256" key="2">
    <source>
        <dbReference type="ARBA" id="ARBA00022723"/>
    </source>
</evidence>
<dbReference type="InterPro" id="IPR052355">
    <property type="entry name" value="CENP-V-like"/>
</dbReference>
<evidence type="ECO:0000313" key="5">
    <source>
        <dbReference type="EMBL" id="BBA36301.1"/>
    </source>
</evidence>
<accession>A0A250KZ88</accession>
<dbReference type="RefSeq" id="WP_119631496.1">
    <property type="nucleotide sequence ID" value="NZ_AP017928.1"/>
</dbReference>
<dbReference type="Gene3D" id="2.170.150.70">
    <property type="match status" value="1"/>
</dbReference>
<proteinExistence type="inferred from homology"/>
<dbReference type="GO" id="GO:0046872">
    <property type="term" value="F:metal ion binding"/>
    <property type="evidence" value="ECO:0007669"/>
    <property type="project" value="UniProtKB-KW"/>
</dbReference>
<dbReference type="OrthoDB" id="4188830at2"/>
<dbReference type="Proteomes" id="UP000266313">
    <property type="component" value="Chromosome"/>
</dbReference>